<dbReference type="Proteomes" id="UP000294933">
    <property type="component" value="Unassembled WGS sequence"/>
</dbReference>
<dbReference type="STRING" id="50990.A0A4Y7QET9"/>
<dbReference type="EMBL" id="ML170164">
    <property type="protein sequence ID" value="TDL25390.1"/>
    <property type="molecule type" value="Genomic_DNA"/>
</dbReference>
<organism evidence="5 6">
    <name type="scientific">Rickenella mellea</name>
    <dbReference type="NCBI Taxonomy" id="50990"/>
    <lineage>
        <taxon>Eukaryota</taxon>
        <taxon>Fungi</taxon>
        <taxon>Dikarya</taxon>
        <taxon>Basidiomycota</taxon>
        <taxon>Agaricomycotina</taxon>
        <taxon>Agaricomycetes</taxon>
        <taxon>Hymenochaetales</taxon>
        <taxon>Rickenellaceae</taxon>
        <taxon>Rickenella</taxon>
    </lineage>
</organism>
<dbReference type="GO" id="GO:0005634">
    <property type="term" value="C:nucleus"/>
    <property type="evidence" value="ECO:0007669"/>
    <property type="project" value="UniProtKB-SubCell"/>
</dbReference>
<dbReference type="SUPFAM" id="SSF57701">
    <property type="entry name" value="Zn2/Cys6 DNA-binding domain"/>
    <property type="match status" value="1"/>
</dbReference>
<evidence type="ECO:0000256" key="1">
    <source>
        <dbReference type="ARBA" id="ARBA00004123"/>
    </source>
</evidence>
<evidence type="ECO:0000313" key="5">
    <source>
        <dbReference type="EMBL" id="TDL25390.1"/>
    </source>
</evidence>
<reference evidence="5 6" key="1">
    <citation type="submission" date="2018-06" db="EMBL/GenBank/DDBJ databases">
        <title>A transcriptomic atlas of mushroom development highlights an independent origin of complex multicellularity.</title>
        <authorList>
            <consortium name="DOE Joint Genome Institute"/>
            <person name="Krizsan K."/>
            <person name="Almasi E."/>
            <person name="Merenyi Z."/>
            <person name="Sahu N."/>
            <person name="Viragh M."/>
            <person name="Koszo T."/>
            <person name="Mondo S."/>
            <person name="Kiss B."/>
            <person name="Balint B."/>
            <person name="Kues U."/>
            <person name="Barry K."/>
            <person name="Hegedus J.C."/>
            <person name="Henrissat B."/>
            <person name="Johnson J."/>
            <person name="Lipzen A."/>
            <person name="Ohm R."/>
            <person name="Nagy I."/>
            <person name="Pangilinan J."/>
            <person name="Yan J."/>
            <person name="Xiong Y."/>
            <person name="Grigoriev I.V."/>
            <person name="Hibbett D.S."/>
            <person name="Nagy L.G."/>
        </authorList>
    </citation>
    <scope>NUCLEOTIDE SEQUENCE [LARGE SCALE GENOMIC DNA]</scope>
    <source>
        <strain evidence="5 6">SZMC22713</strain>
    </source>
</reference>
<dbReference type="AlphaFoldDB" id="A0A4Y7QET9"/>
<dbReference type="Gene3D" id="4.10.240.10">
    <property type="entry name" value="Zn(2)-C6 fungal-type DNA-binding domain"/>
    <property type="match status" value="1"/>
</dbReference>
<feature type="region of interest" description="Disordered" evidence="3">
    <location>
        <begin position="120"/>
        <end position="141"/>
    </location>
</feature>
<dbReference type="GO" id="GO:0008270">
    <property type="term" value="F:zinc ion binding"/>
    <property type="evidence" value="ECO:0007669"/>
    <property type="project" value="InterPro"/>
</dbReference>
<gene>
    <name evidence="5" type="ORF">BD410DRAFT_766012</name>
</gene>
<dbReference type="OrthoDB" id="2269373at2759"/>
<evidence type="ECO:0000256" key="2">
    <source>
        <dbReference type="ARBA" id="ARBA00023242"/>
    </source>
</evidence>
<protein>
    <recommendedName>
        <fullName evidence="4">Zn(2)-C6 fungal-type domain-containing protein</fullName>
    </recommendedName>
</protein>
<evidence type="ECO:0000259" key="4">
    <source>
        <dbReference type="Pfam" id="PF00172"/>
    </source>
</evidence>
<keyword evidence="2" id="KW-0539">Nucleus</keyword>
<accession>A0A4Y7QET9</accession>
<evidence type="ECO:0000313" key="6">
    <source>
        <dbReference type="Proteomes" id="UP000294933"/>
    </source>
</evidence>
<dbReference type="PANTHER" id="PTHR31001:SF81">
    <property type="entry name" value="ZN(II)2CYS6 TRANSCRIPTION FACTOR"/>
    <property type="match status" value="1"/>
</dbReference>
<dbReference type="PANTHER" id="PTHR31001">
    <property type="entry name" value="UNCHARACTERIZED TRANSCRIPTIONAL REGULATORY PROTEIN"/>
    <property type="match status" value="1"/>
</dbReference>
<dbReference type="CDD" id="cd00067">
    <property type="entry name" value="GAL4"/>
    <property type="match status" value="1"/>
</dbReference>
<proteinExistence type="predicted"/>
<dbReference type="VEuPathDB" id="FungiDB:BD410DRAFT_766012"/>
<evidence type="ECO:0000256" key="3">
    <source>
        <dbReference type="SAM" id="MobiDB-lite"/>
    </source>
</evidence>
<dbReference type="InterPro" id="IPR001138">
    <property type="entry name" value="Zn2Cys6_DnaBD"/>
</dbReference>
<name>A0A4Y7QET9_9AGAM</name>
<dbReference type="GO" id="GO:0000981">
    <property type="term" value="F:DNA-binding transcription factor activity, RNA polymerase II-specific"/>
    <property type="evidence" value="ECO:0007669"/>
    <property type="project" value="InterPro"/>
</dbReference>
<sequence length="292" mass="33391">MSGSHQGIFGTGNIVDLADFGIHTDHRKRRRNRTTQSCLHCHTNKRKVRLGRPCQRCTQLGMTGLCIYEVEDPDARHDPDVAETTRLQNRIAELEILVRELRGKPHPRWTKALSERNMSEVWHSGRRSKTESSQKTHPFNNDSVPLLEIEPNFTVEHLDYLEDLRPLPSPMFGSFEQHSLLTWSYSNCDSQDCDTPTSQSFNSPRTEYVTLVASKLLISFTRAHVLGFRMDPLPSCSPSCLCLANRSIHASLDFLASQIQGTLNRLENFPVHSRHSQCPIYQKVIELNSILW</sequence>
<dbReference type="Pfam" id="PF00172">
    <property type="entry name" value="Zn_clus"/>
    <property type="match status" value="1"/>
</dbReference>
<keyword evidence="6" id="KW-1185">Reference proteome</keyword>
<dbReference type="InterPro" id="IPR050613">
    <property type="entry name" value="Sec_Metabolite_Reg"/>
</dbReference>
<dbReference type="InterPro" id="IPR036864">
    <property type="entry name" value="Zn2-C6_fun-type_DNA-bd_sf"/>
</dbReference>
<feature type="domain" description="Zn(2)-C6 fungal-type" evidence="4">
    <location>
        <begin position="36"/>
        <end position="68"/>
    </location>
</feature>
<comment type="subcellular location">
    <subcellularLocation>
        <location evidence="1">Nucleus</location>
    </subcellularLocation>
</comment>